<dbReference type="PRINTS" id="PR00081">
    <property type="entry name" value="GDHRDH"/>
</dbReference>
<proteinExistence type="inferred from homology"/>
<sequence length="366" mass="39986">MAEPTAFAKATKAIRSTIGLPIALANWIAREPLITGPLLWALTRGPPELRERLLQPFRSNLLARDANVRLGKFITALKICVALGTVKRINRALDALALNAWYLPGMKPMAKWRWDGRTEVVVITGGCSGFGYEMVKRFAGKAKIVIIDIMALPAELEKLLINNAGIGGDFNMVRHSHTKTDNGLIGDGRTILDTSTEFASRIMAVNLTSHFVLIREFLPGMLDAKKGHVVGIASMASFVSAPGMVDYCVTKVGVLALHEGLRNELLSRYENGYCIATTSVHPSWHATGIIKGLEDNLANHGIVVDPPSNVAEAVFDQVLAHRSGQIFMPRSAEGESGMRRMPIWVQDVLLGNVQLNPFSRKKSISE</sequence>
<evidence type="ECO:0000313" key="5">
    <source>
        <dbReference type="Proteomes" id="UP001309876"/>
    </source>
</evidence>
<dbReference type="InterPro" id="IPR002347">
    <property type="entry name" value="SDR_fam"/>
</dbReference>
<name>A0AAN7SXS7_9EURO</name>
<evidence type="ECO:0000256" key="1">
    <source>
        <dbReference type="ARBA" id="ARBA00006484"/>
    </source>
</evidence>
<evidence type="ECO:0000256" key="2">
    <source>
        <dbReference type="ARBA" id="ARBA00022857"/>
    </source>
</evidence>
<comment type="similarity">
    <text evidence="1">Belongs to the short-chain dehydrogenases/reductases (SDR) family.</text>
</comment>
<accession>A0AAN7SXS7</accession>
<comment type="caution">
    <text evidence="4">The sequence shown here is derived from an EMBL/GenBank/DDBJ whole genome shotgun (WGS) entry which is preliminary data.</text>
</comment>
<keyword evidence="2" id="KW-0521">NADP</keyword>
<dbReference type="InterPro" id="IPR036291">
    <property type="entry name" value="NAD(P)-bd_dom_sf"/>
</dbReference>
<dbReference type="Proteomes" id="UP001309876">
    <property type="component" value="Unassembled WGS sequence"/>
</dbReference>
<protein>
    <submittedName>
        <fullName evidence="4">Uncharacterized protein</fullName>
    </submittedName>
</protein>
<dbReference type="AlphaFoldDB" id="A0AAN7SXS7"/>
<dbReference type="PANTHER" id="PTHR24322">
    <property type="entry name" value="PKSB"/>
    <property type="match status" value="1"/>
</dbReference>
<reference evidence="4 5" key="1">
    <citation type="submission" date="2023-08" db="EMBL/GenBank/DDBJ databases">
        <title>Black Yeasts Isolated from many extreme environments.</title>
        <authorList>
            <person name="Coleine C."/>
            <person name="Stajich J.E."/>
            <person name="Selbmann L."/>
        </authorList>
    </citation>
    <scope>NUCLEOTIDE SEQUENCE [LARGE SCALE GENOMIC DNA]</scope>
    <source>
        <strain evidence="4 5">CCFEE 5910</strain>
    </source>
</reference>
<dbReference type="Gene3D" id="3.40.50.720">
    <property type="entry name" value="NAD(P)-binding Rossmann-like Domain"/>
    <property type="match status" value="1"/>
</dbReference>
<organism evidence="4 5">
    <name type="scientific">Lithohypha guttulata</name>
    <dbReference type="NCBI Taxonomy" id="1690604"/>
    <lineage>
        <taxon>Eukaryota</taxon>
        <taxon>Fungi</taxon>
        <taxon>Dikarya</taxon>
        <taxon>Ascomycota</taxon>
        <taxon>Pezizomycotina</taxon>
        <taxon>Eurotiomycetes</taxon>
        <taxon>Chaetothyriomycetidae</taxon>
        <taxon>Chaetothyriales</taxon>
        <taxon>Trichomeriaceae</taxon>
        <taxon>Lithohypha</taxon>
    </lineage>
</organism>
<dbReference type="PANTHER" id="PTHR24322:SF736">
    <property type="entry name" value="RETINOL DEHYDROGENASE 10"/>
    <property type="match status" value="1"/>
</dbReference>
<dbReference type="PROSITE" id="PS00061">
    <property type="entry name" value="ADH_SHORT"/>
    <property type="match status" value="1"/>
</dbReference>
<dbReference type="Pfam" id="PF00106">
    <property type="entry name" value="adh_short"/>
    <property type="match status" value="1"/>
</dbReference>
<dbReference type="SUPFAM" id="SSF51735">
    <property type="entry name" value="NAD(P)-binding Rossmann-fold domains"/>
    <property type="match status" value="1"/>
</dbReference>
<keyword evidence="3" id="KW-0560">Oxidoreductase</keyword>
<dbReference type="InterPro" id="IPR020904">
    <property type="entry name" value="Sc_DH/Rdtase_CS"/>
</dbReference>
<evidence type="ECO:0000256" key="3">
    <source>
        <dbReference type="ARBA" id="ARBA00023002"/>
    </source>
</evidence>
<keyword evidence="5" id="KW-1185">Reference proteome</keyword>
<dbReference type="EMBL" id="JAVRRJ010000006">
    <property type="protein sequence ID" value="KAK5083540.1"/>
    <property type="molecule type" value="Genomic_DNA"/>
</dbReference>
<dbReference type="GO" id="GO:0016616">
    <property type="term" value="F:oxidoreductase activity, acting on the CH-OH group of donors, NAD or NADP as acceptor"/>
    <property type="evidence" value="ECO:0007669"/>
    <property type="project" value="TreeGrafter"/>
</dbReference>
<evidence type="ECO:0000313" key="4">
    <source>
        <dbReference type="EMBL" id="KAK5083540.1"/>
    </source>
</evidence>
<gene>
    <name evidence="4" type="ORF">LTR05_006043</name>
</gene>